<keyword evidence="2" id="KW-1185">Reference proteome</keyword>
<dbReference type="InterPro" id="IPR001451">
    <property type="entry name" value="Hexapep"/>
</dbReference>
<dbReference type="Gene3D" id="2.160.10.10">
    <property type="entry name" value="Hexapeptide repeat proteins"/>
    <property type="match status" value="1"/>
</dbReference>
<name>A0ABW8UIV5_9LACO</name>
<evidence type="ECO:0000313" key="1">
    <source>
        <dbReference type="EMBL" id="MFL2030073.1"/>
    </source>
</evidence>
<sequence length="206" mass="22313">VHSWGMPPVMFSVVTKYHKGRHSLFLYNSEIFYAFTQDILRSPIVLTKIILRWLSTSNLRSKTKVKLLRRTGIKIGDKVIIALHVYMDQSAITIGNSCVLNVGTSIICGAGNAKIFIGNKVQIGPNSTILGITHKIGQRNARAGEGIYQNVKIEDGSWLGANVTVLPGVTIKKGCVIGAGAVVTKSTEPNGLYVGVPAVRKKDLTI</sequence>
<comment type="caution">
    <text evidence="1">The sequence shown here is derived from an EMBL/GenBank/DDBJ whole genome shotgun (WGS) entry which is preliminary data.</text>
</comment>
<evidence type="ECO:0000313" key="2">
    <source>
        <dbReference type="Proteomes" id="UP001625389"/>
    </source>
</evidence>
<dbReference type="Pfam" id="PF00132">
    <property type="entry name" value="Hexapep"/>
    <property type="match status" value="1"/>
</dbReference>
<dbReference type="CDD" id="cd04647">
    <property type="entry name" value="LbH_MAT_like"/>
    <property type="match status" value="1"/>
</dbReference>
<proteinExistence type="predicted"/>
<dbReference type="RefSeq" id="WP_407137645.1">
    <property type="nucleotide sequence ID" value="NZ_JBGQPK010000056.1"/>
</dbReference>
<accession>A0ABW8UIV5</accession>
<dbReference type="Proteomes" id="UP001625389">
    <property type="component" value="Unassembled WGS sequence"/>
</dbReference>
<feature type="non-terminal residue" evidence="1">
    <location>
        <position position="1"/>
    </location>
</feature>
<gene>
    <name evidence="1" type="ORF">ACEN34_10655</name>
</gene>
<dbReference type="SUPFAM" id="SSF51161">
    <property type="entry name" value="Trimeric LpxA-like enzymes"/>
    <property type="match status" value="1"/>
</dbReference>
<dbReference type="InterPro" id="IPR011004">
    <property type="entry name" value="Trimer_LpxA-like_sf"/>
</dbReference>
<organism evidence="1 2">
    <name type="scientific">Loigolactobacillus zhaoyuanensis</name>
    <dbReference type="NCBI Taxonomy" id="2486017"/>
    <lineage>
        <taxon>Bacteria</taxon>
        <taxon>Bacillati</taxon>
        <taxon>Bacillota</taxon>
        <taxon>Bacilli</taxon>
        <taxon>Lactobacillales</taxon>
        <taxon>Lactobacillaceae</taxon>
        <taxon>Loigolactobacillus</taxon>
    </lineage>
</organism>
<reference evidence="1 2" key="1">
    <citation type="submission" date="2024-08" db="EMBL/GenBank/DDBJ databases">
        <authorList>
            <person name="Arias E."/>
        </authorList>
    </citation>
    <scope>NUCLEOTIDE SEQUENCE [LARGE SCALE GENOMIC DNA]</scope>
    <source>
        <strain evidence="1 2">FAM 25317</strain>
    </source>
</reference>
<protein>
    <submittedName>
        <fullName evidence="1">DapH/DapD/GlmU-related protein</fullName>
    </submittedName>
</protein>
<dbReference type="EMBL" id="JBGQPK010000056">
    <property type="protein sequence ID" value="MFL2030073.1"/>
    <property type="molecule type" value="Genomic_DNA"/>
</dbReference>
<dbReference type="PANTHER" id="PTHR23416">
    <property type="entry name" value="SIALIC ACID SYNTHASE-RELATED"/>
    <property type="match status" value="1"/>
</dbReference>
<dbReference type="InterPro" id="IPR051159">
    <property type="entry name" value="Hexapeptide_acetyltransf"/>
</dbReference>